<sequence>MKILVIFTGGTIGSSAAADGYFSPDETKPYKLLELYRKMSGDETRFETAEPYRTLSENLDGRHIRELLACIRRGIQKGYDGIIVTHGTDTLQYTASALGYALGNASVPVVLVSSNYILENPKANGLQNFYYGVQFIRSQAGRGVFVSYKNEGKEPAIHRGTRLLPHEPYEDALYSIGKVPYGRFENCRFEAGGLLSTKAKTERFIKNPGYWEKEDEIPCLDWKWKDELSGVLWIWPYVGMVYPAINENIKAVLLGSYHSGTINTKSCQLRNFAEEAGKKGIPVYLTGARAGDTYESVKPLSGLGICVLPEISPIAAYMKLSMALWEGRKLSSVMAGSLGGDLV</sequence>
<dbReference type="GO" id="GO:0004067">
    <property type="term" value="F:asparaginase activity"/>
    <property type="evidence" value="ECO:0007669"/>
    <property type="project" value="UniProtKB-EC"/>
</dbReference>
<dbReference type="PROSITE" id="PS51732">
    <property type="entry name" value="ASN_GLN_ASE_3"/>
    <property type="match status" value="1"/>
</dbReference>
<evidence type="ECO:0000256" key="2">
    <source>
        <dbReference type="ARBA" id="ARBA00012920"/>
    </source>
</evidence>
<dbReference type="PIRSF" id="PIRSF001220">
    <property type="entry name" value="L-ASNase_gatD"/>
    <property type="match status" value="1"/>
</dbReference>
<protein>
    <recommendedName>
        <fullName evidence="2">asparaginase</fullName>
        <ecNumber evidence="2">3.5.1.1</ecNumber>
    </recommendedName>
</protein>
<comment type="similarity">
    <text evidence="1">Belongs to the asparaginase 1 family.</text>
</comment>
<accession>A0ABT2TNI8</accession>
<evidence type="ECO:0000256" key="5">
    <source>
        <dbReference type="PROSITE-ProRule" id="PRU10100"/>
    </source>
</evidence>
<dbReference type="InterPro" id="IPR027474">
    <property type="entry name" value="L-asparaginase_N"/>
</dbReference>
<organism evidence="7 8">
    <name type="scientific">Brotonthovivens ammoniilytica</name>
    <dbReference type="NCBI Taxonomy" id="2981725"/>
    <lineage>
        <taxon>Bacteria</taxon>
        <taxon>Bacillati</taxon>
        <taxon>Bacillota</taxon>
        <taxon>Clostridia</taxon>
        <taxon>Lachnospirales</taxon>
        <taxon>Lachnospiraceae</taxon>
        <taxon>Brotonthovivens</taxon>
    </lineage>
</organism>
<keyword evidence="7" id="KW-0378">Hydrolase</keyword>
<dbReference type="InterPro" id="IPR027473">
    <property type="entry name" value="L-asparaginase_C"/>
</dbReference>
<feature type="active site" evidence="5">
    <location>
        <position position="88"/>
    </location>
</feature>
<dbReference type="InterPro" id="IPR006034">
    <property type="entry name" value="Asparaginase/glutaminase-like"/>
</dbReference>
<dbReference type="PIRSF" id="PIRSF500176">
    <property type="entry name" value="L_ASNase"/>
    <property type="match status" value="1"/>
</dbReference>
<dbReference type="SMART" id="SM00870">
    <property type="entry name" value="Asparaginase"/>
    <property type="match status" value="1"/>
</dbReference>
<keyword evidence="8" id="KW-1185">Reference proteome</keyword>
<dbReference type="EC" id="3.5.1.1" evidence="2"/>
<dbReference type="Pfam" id="PF00710">
    <property type="entry name" value="Asparaginase"/>
    <property type="match status" value="1"/>
</dbReference>
<dbReference type="Proteomes" id="UP001652442">
    <property type="component" value="Unassembled WGS sequence"/>
</dbReference>
<dbReference type="InterPro" id="IPR037152">
    <property type="entry name" value="L-asparaginase_N_sf"/>
</dbReference>
<dbReference type="SUPFAM" id="SSF53774">
    <property type="entry name" value="Glutaminase/Asparaginase"/>
    <property type="match status" value="1"/>
</dbReference>
<evidence type="ECO:0000313" key="8">
    <source>
        <dbReference type="Proteomes" id="UP001652442"/>
    </source>
</evidence>
<evidence type="ECO:0000256" key="4">
    <source>
        <dbReference type="PROSITE-ProRule" id="PRU10099"/>
    </source>
</evidence>
<evidence type="ECO:0000259" key="6">
    <source>
        <dbReference type="Pfam" id="PF00710"/>
    </source>
</evidence>
<proteinExistence type="inferred from homology"/>
<dbReference type="Gene3D" id="3.40.50.40">
    <property type="match status" value="1"/>
</dbReference>
<evidence type="ECO:0000256" key="1">
    <source>
        <dbReference type="ARBA" id="ARBA00010518"/>
    </source>
</evidence>
<evidence type="ECO:0000313" key="7">
    <source>
        <dbReference type="EMBL" id="MCU6763346.1"/>
    </source>
</evidence>
<feature type="domain" description="L-asparaginase N-terminal" evidence="6">
    <location>
        <begin position="2"/>
        <end position="163"/>
    </location>
</feature>
<dbReference type="InterPro" id="IPR027475">
    <property type="entry name" value="Asparaginase/glutaminase_AS2"/>
</dbReference>
<comment type="caution">
    <text evidence="7">The sequence shown here is derived from an EMBL/GenBank/DDBJ whole genome shotgun (WGS) entry which is preliminary data.</text>
</comment>
<name>A0ABT2TNI8_9FIRM</name>
<dbReference type="InterPro" id="IPR020827">
    <property type="entry name" value="Asparaginase/glutaminase_AS1"/>
</dbReference>
<dbReference type="PROSITE" id="PS00144">
    <property type="entry name" value="ASN_GLN_ASE_1"/>
    <property type="match status" value="1"/>
</dbReference>
<dbReference type="Gene3D" id="3.40.50.1170">
    <property type="entry name" value="L-asparaginase, N-terminal domain"/>
    <property type="match status" value="1"/>
</dbReference>
<feature type="active site" evidence="4">
    <location>
        <position position="11"/>
    </location>
</feature>
<gene>
    <name evidence="7" type="ORF">OCV88_13610</name>
</gene>
<dbReference type="PANTHER" id="PTHR11707">
    <property type="entry name" value="L-ASPARAGINASE"/>
    <property type="match status" value="1"/>
</dbReference>
<evidence type="ECO:0000256" key="3">
    <source>
        <dbReference type="ARBA" id="ARBA00049366"/>
    </source>
</evidence>
<dbReference type="InterPro" id="IPR036152">
    <property type="entry name" value="Asp/glu_Ase-like_sf"/>
</dbReference>
<dbReference type="PANTHER" id="PTHR11707:SF28">
    <property type="entry name" value="60 KDA LYSOPHOSPHOLIPASE"/>
    <property type="match status" value="1"/>
</dbReference>
<dbReference type="PROSITE" id="PS00917">
    <property type="entry name" value="ASN_GLN_ASE_2"/>
    <property type="match status" value="1"/>
</dbReference>
<dbReference type="PRINTS" id="PR00139">
    <property type="entry name" value="ASNGLNASE"/>
</dbReference>
<dbReference type="EMBL" id="JAOQJQ010000006">
    <property type="protein sequence ID" value="MCU6763346.1"/>
    <property type="molecule type" value="Genomic_DNA"/>
</dbReference>
<comment type="catalytic activity">
    <reaction evidence="3">
        <text>L-asparagine + H2O = L-aspartate + NH4(+)</text>
        <dbReference type="Rhea" id="RHEA:21016"/>
        <dbReference type="ChEBI" id="CHEBI:15377"/>
        <dbReference type="ChEBI" id="CHEBI:28938"/>
        <dbReference type="ChEBI" id="CHEBI:29991"/>
        <dbReference type="ChEBI" id="CHEBI:58048"/>
        <dbReference type="EC" id="3.5.1.1"/>
    </reaction>
</comment>
<reference evidence="7 8" key="1">
    <citation type="journal article" date="2021" name="ISME Commun">
        <title>Automated analysis of genomic sequences facilitates high-throughput and comprehensive description of bacteria.</title>
        <authorList>
            <person name="Hitch T.C.A."/>
        </authorList>
    </citation>
    <scope>NUCLEOTIDE SEQUENCE [LARGE SCALE GENOMIC DNA]</scope>
    <source>
        <strain evidence="7 8">Sanger_109</strain>
    </source>
</reference>
<dbReference type="RefSeq" id="WP_262591339.1">
    <property type="nucleotide sequence ID" value="NZ_JAOQJQ010000006.1"/>
</dbReference>